<dbReference type="EMBL" id="UGQE01000001">
    <property type="protein sequence ID" value="STZ09889.1"/>
    <property type="molecule type" value="Genomic_DNA"/>
</dbReference>
<dbReference type="AlphaFoldDB" id="A0A378R553"/>
<sequence length="58" mass="6214">MTKFIIGIIIGLLLSFGFDKVSTHLKADECLDAGGSFDYQSETCDYGDGAQGNKNHGN</sequence>
<accession>A0A378R553</accession>
<reference evidence="1 2" key="1">
    <citation type="submission" date="2018-06" db="EMBL/GenBank/DDBJ databases">
        <authorList>
            <consortium name="Pathogen Informatics"/>
            <person name="Doyle S."/>
        </authorList>
    </citation>
    <scope>NUCLEOTIDE SEQUENCE [LARGE SCALE GENOMIC DNA]</scope>
    <source>
        <strain evidence="1 2">NCTC10293</strain>
    </source>
</reference>
<organism evidence="1 2">
    <name type="scientific">Moraxella caviae</name>
    <dbReference type="NCBI Taxonomy" id="34060"/>
    <lineage>
        <taxon>Bacteria</taxon>
        <taxon>Pseudomonadati</taxon>
        <taxon>Pseudomonadota</taxon>
        <taxon>Gammaproteobacteria</taxon>
        <taxon>Moraxellales</taxon>
        <taxon>Moraxellaceae</taxon>
        <taxon>Moraxella</taxon>
    </lineage>
</organism>
<dbReference type="RefSeq" id="WP_158078943.1">
    <property type="nucleotide sequence ID" value="NZ_MUXU01000039.1"/>
</dbReference>
<name>A0A378R553_9GAMM</name>
<dbReference type="Proteomes" id="UP000255279">
    <property type="component" value="Unassembled WGS sequence"/>
</dbReference>
<evidence type="ECO:0000313" key="2">
    <source>
        <dbReference type="Proteomes" id="UP000255279"/>
    </source>
</evidence>
<gene>
    <name evidence="1" type="ORF">NCTC10293_00200</name>
</gene>
<evidence type="ECO:0000313" key="1">
    <source>
        <dbReference type="EMBL" id="STZ09889.1"/>
    </source>
</evidence>
<protein>
    <submittedName>
        <fullName evidence="1">Uncharacterized protein</fullName>
    </submittedName>
</protein>
<proteinExistence type="predicted"/>